<organism evidence="1 2">
    <name type="scientific">Datura stramonium</name>
    <name type="common">Jimsonweed</name>
    <name type="synonym">Common thornapple</name>
    <dbReference type="NCBI Taxonomy" id="4076"/>
    <lineage>
        <taxon>Eukaryota</taxon>
        <taxon>Viridiplantae</taxon>
        <taxon>Streptophyta</taxon>
        <taxon>Embryophyta</taxon>
        <taxon>Tracheophyta</taxon>
        <taxon>Spermatophyta</taxon>
        <taxon>Magnoliopsida</taxon>
        <taxon>eudicotyledons</taxon>
        <taxon>Gunneridae</taxon>
        <taxon>Pentapetalae</taxon>
        <taxon>asterids</taxon>
        <taxon>lamiids</taxon>
        <taxon>Solanales</taxon>
        <taxon>Solanaceae</taxon>
        <taxon>Solanoideae</taxon>
        <taxon>Datureae</taxon>
        <taxon>Datura</taxon>
    </lineage>
</organism>
<feature type="non-terminal residue" evidence="1">
    <location>
        <position position="1"/>
    </location>
</feature>
<proteinExistence type="predicted"/>
<keyword evidence="2" id="KW-1185">Reference proteome</keyword>
<evidence type="ECO:0000313" key="2">
    <source>
        <dbReference type="Proteomes" id="UP000823775"/>
    </source>
</evidence>
<sequence length="53" mass="6143">IDEGHLAIEFSAILDKIRELGAGFIFNESERCNFTLAREFYANWDTSFGERNK</sequence>
<dbReference type="EMBL" id="JACEIK010000214">
    <property type="protein sequence ID" value="MCD7452524.1"/>
    <property type="molecule type" value="Genomic_DNA"/>
</dbReference>
<dbReference type="Proteomes" id="UP000823775">
    <property type="component" value="Unassembled WGS sequence"/>
</dbReference>
<protein>
    <submittedName>
        <fullName evidence="1">Uncharacterized protein</fullName>
    </submittedName>
</protein>
<name>A0ABS8S0F8_DATST</name>
<evidence type="ECO:0000313" key="1">
    <source>
        <dbReference type="EMBL" id="MCD7452524.1"/>
    </source>
</evidence>
<gene>
    <name evidence="1" type="ORF">HAX54_017279</name>
</gene>
<comment type="caution">
    <text evidence="1">The sequence shown here is derived from an EMBL/GenBank/DDBJ whole genome shotgun (WGS) entry which is preliminary data.</text>
</comment>
<feature type="non-terminal residue" evidence="1">
    <location>
        <position position="53"/>
    </location>
</feature>
<reference evidence="1 2" key="1">
    <citation type="journal article" date="2021" name="BMC Genomics">
        <title>Datura genome reveals duplications of psychoactive alkaloid biosynthetic genes and high mutation rate following tissue culture.</title>
        <authorList>
            <person name="Rajewski A."/>
            <person name="Carter-House D."/>
            <person name="Stajich J."/>
            <person name="Litt A."/>
        </authorList>
    </citation>
    <scope>NUCLEOTIDE SEQUENCE [LARGE SCALE GENOMIC DNA]</scope>
    <source>
        <strain evidence="1">AR-01</strain>
    </source>
</reference>
<accession>A0ABS8S0F8</accession>